<proteinExistence type="inferred from homology"/>
<evidence type="ECO:0000313" key="15">
    <source>
        <dbReference type="Proteomes" id="UP000006671"/>
    </source>
</evidence>
<comment type="similarity">
    <text evidence="2 10">Belongs to the ANKZF1/VMS1 family.</text>
</comment>
<dbReference type="PANTHER" id="PTHR16036:SF2">
    <property type="entry name" value="TRNA ENDONUCLEASE ANKZF1"/>
    <property type="match status" value="1"/>
</dbReference>
<name>D2VZY7_NAEGR</name>
<dbReference type="STRING" id="5762.D2VZY7"/>
<dbReference type="AlphaFoldDB" id="D2VZY7"/>
<keyword evidence="15" id="KW-1185">Reference proteome</keyword>
<dbReference type="InterPro" id="IPR041175">
    <property type="entry name" value="VLRF1/Vms1"/>
</dbReference>
<evidence type="ECO:0000256" key="9">
    <source>
        <dbReference type="ARBA" id="ARBA00023054"/>
    </source>
</evidence>
<protein>
    <submittedName>
        <fullName evidence="14">Predicted protein</fullName>
    </submittedName>
</protein>
<evidence type="ECO:0000259" key="13">
    <source>
        <dbReference type="PROSITE" id="PS52044"/>
    </source>
</evidence>
<dbReference type="VEuPathDB" id="AmoebaDB:NAEGRDRAFT_53615"/>
<dbReference type="Proteomes" id="UP000006671">
    <property type="component" value="Unassembled WGS sequence"/>
</dbReference>
<dbReference type="OrthoDB" id="429841at2759"/>
<dbReference type="RefSeq" id="XP_002670395.1">
    <property type="nucleotide sequence ID" value="XM_002670349.1"/>
</dbReference>
<evidence type="ECO:0000256" key="7">
    <source>
        <dbReference type="ARBA" id="ARBA00022801"/>
    </source>
</evidence>
<feature type="domain" description="VLRF1" evidence="13">
    <location>
        <begin position="69"/>
        <end position="220"/>
    </location>
</feature>
<dbReference type="InParanoid" id="D2VZY7"/>
<gene>
    <name evidence="14" type="ORF">NAEGRDRAFT_53615</name>
</gene>
<keyword evidence="9" id="KW-0175">Coiled coil</keyword>
<evidence type="ECO:0000256" key="2">
    <source>
        <dbReference type="ARBA" id="ARBA00009262"/>
    </source>
</evidence>
<evidence type="ECO:0000256" key="11">
    <source>
        <dbReference type="SAM" id="MobiDB-lite"/>
    </source>
</evidence>
<dbReference type="GO" id="GO:0036503">
    <property type="term" value="P:ERAD pathway"/>
    <property type="evidence" value="ECO:0007669"/>
    <property type="project" value="TreeGrafter"/>
</dbReference>
<dbReference type="GO" id="GO:0004519">
    <property type="term" value="F:endonuclease activity"/>
    <property type="evidence" value="ECO:0007669"/>
    <property type="project" value="UniProtKB-KW"/>
</dbReference>
<evidence type="ECO:0000256" key="6">
    <source>
        <dbReference type="ARBA" id="ARBA00022759"/>
    </source>
</evidence>
<feature type="region of interest" description="Disordered" evidence="11">
    <location>
        <begin position="327"/>
        <end position="346"/>
    </location>
</feature>
<evidence type="ECO:0000256" key="4">
    <source>
        <dbReference type="ARBA" id="ARBA00022722"/>
    </source>
</evidence>
<keyword evidence="5" id="KW-0677">Repeat</keyword>
<evidence type="ECO:0000256" key="8">
    <source>
        <dbReference type="ARBA" id="ARBA00023043"/>
    </source>
</evidence>
<dbReference type="KEGG" id="ngr:NAEGRDRAFT_53615"/>
<evidence type="ECO:0000256" key="10">
    <source>
        <dbReference type="PROSITE-ProRule" id="PRU01389"/>
    </source>
</evidence>
<keyword evidence="6 10" id="KW-0255">Endonuclease</keyword>
<dbReference type="eggNOG" id="KOG2505">
    <property type="taxonomic scope" value="Eukaryota"/>
</dbReference>
<reference evidence="14 15" key="1">
    <citation type="journal article" date="2010" name="Cell">
        <title>The genome of Naegleria gruberi illuminates early eukaryotic versatility.</title>
        <authorList>
            <person name="Fritz-Laylin L.K."/>
            <person name="Prochnik S.E."/>
            <person name="Ginger M.L."/>
            <person name="Dacks J.B."/>
            <person name="Carpenter M.L."/>
            <person name="Field M.C."/>
            <person name="Kuo A."/>
            <person name="Paredez A."/>
            <person name="Chapman J."/>
            <person name="Pham J."/>
            <person name="Shu S."/>
            <person name="Neupane R."/>
            <person name="Cipriano M."/>
            <person name="Mancuso J."/>
            <person name="Tu H."/>
            <person name="Salamov A."/>
            <person name="Lindquist E."/>
            <person name="Shapiro H."/>
            <person name="Lucas S."/>
            <person name="Grigoriev I.V."/>
            <person name="Cande W.Z."/>
            <person name="Fulton C."/>
            <person name="Rokhsar D.S."/>
            <person name="Dawson S.C."/>
        </authorList>
    </citation>
    <scope>NUCLEOTIDE SEQUENCE [LARGE SCALE GENOMIC DNA]</scope>
    <source>
        <strain evidence="14 15">NEG-M</strain>
    </source>
</reference>
<keyword evidence="12" id="KW-1133">Transmembrane helix</keyword>
<comment type="domain">
    <text evidence="10">The VLRF1 domain mediates binding to the 60S ribosomal subunit.</text>
</comment>
<feature type="transmembrane region" description="Helical" evidence="12">
    <location>
        <begin position="356"/>
        <end position="375"/>
    </location>
</feature>
<dbReference type="PROSITE" id="PS52044">
    <property type="entry name" value="VLRF1"/>
    <property type="match status" value="1"/>
</dbReference>
<evidence type="ECO:0000256" key="5">
    <source>
        <dbReference type="ARBA" id="ARBA00022737"/>
    </source>
</evidence>
<dbReference type="GO" id="GO:0005737">
    <property type="term" value="C:cytoplasm"/>
    <property type="evidence" value="ECO:0007669"/>
    <property type="project" value="UniProtKB-SubCell"/>
</dbReference>
<keyword evidence="7 10" id="KW-0378">Hydrolase</keyword>
<dbReference type="InterPro" id="IPR047139">
    <property type="entry name" value="ANKZ1/VMS1"/>
</dbReference>
<dbReference type="GeneID" id="8857560"/>
<keyword evidence="12" id="KW-0812">Transmembrane</keyword>
<feature type="active site" evidence="10">
    <location>
        <position position="114"/>
    </location>
</feature>
<evidence type="ECO:0000256" key="12">
    <source>
        <dbReference type="SAM" id="Phobius"/>
    </source>
</evidence>
<keyword evidence="8" id="KW-0040">ANK repeat</keyword>
<sequence>MMEHKVGKYKINQEEIVALFQQEPLKKIEKNLNQIPGLFGLEIDDDKYLTFWNAWFNQEEYKFMLPQSKSDLIFVCIMHGGHFSGAIFDPSLGKAIVHKTFSNYVSRKKQGGRQLQHDIQTGHKAKSAGSEIRRNQEVKFQEKLTELLTETWKKYFDGEGQQKVYCSFVYCPGNINRDMIEQLLWNEMDLKSLPIRNIPFQVPKPNFMNLISCYDKLCTVHITSKDRISELTNDDSTLLSNLEISDEESSEDDLEKTKEQLLNDEYLKNYPSPLSPQSATFSSPVHSPRSPLSPILQALGFNIEPSQPLPKKNQIPPKMTNAMTIGQPLLSNKRKKNKKQEEWKPPANDSLINQSLAIWGVILAVAAATLTIYIWKFADHDEQ</sequence>
<keyword evidence="4 10" id="KW-0540">Nuclease</keyword>
<accession>D2VZY7</accession>
<dbReference type="PANTHER" id="PTHR16036">
    <property type="entry name" value="ANKYRIN REPEAT AND ZINC FINGER DOMAIN-CONTAINING PROTEIN 1"/>
    <property type="match status" value="1"/>
</dbReference>
<evidence type="ECO:0000256" key="1">
    <source>
        <dbReference type="ARBA" id="ARBA00004496"/>
    </source>
</evidence>
<dbReference type="GO" id="GO:0016787">
    <property type="term" value="F:hydrolase activity"/>
    <property type="evidence" value="ECO:0007669"/>
    <property type="project" value="UniProtKB-KW"/>
</dbReference>
<dbReference type="Pfam" id="PF18826">
    <property type="entry name" value="bVLRF1"/>
    <property type="match status" value="1"/>
</dbReference>
<dbReference type="OMA" id="KQGGRQL"/>
<comment type="subcellular location">
    <subcellularLocation>
        <location evidence="1">Cytoplasm</location>
    </subcellularLocation>
</comment>
<evidence type="ECO:0000313" key="14">
    <source>
        <dbReference type="EMBL" id="EFC37651.1"/>
    </source>
</evidence>
<keyword evidence="12" id="KW-0472">Membrane</keyword>
<dbReference type="EMBL" id="GG738916">
    <property type="protein sequence ID" value="EFC37651.1"/>
    <property type="molecule type" value="Genomic_DNA"/>
</dbReference>
<evidence type="ECO:0000256" key="3">
    <source>
        <dbReference type="ARBA" id="ARBA00022490"/>
    </source>
</evidence>
<keyword evidence="3 10" id="KW-0963">Cytoplasm</keyword>
<organism evidence="15">
    <name type="scientific">Naegleria gruberi</name>
    <name type="common">Amoeba</name>
    <dbReference type="NCBI Taxonomy" id="5762"/>
    <lineage>
        <taxon>Eukaryota</taxon>
        <taxon>Discoba</taxon>
        <taxon>Heterolobosea</taxon>
        <taxon>Tetramitia</taxon>
        <taxon>Eutetramitia</taxon>
        <taxon>Vahlkampfiidae</taxon>
        <taxon>Naegleria</taxon>
    </lineage>
</organism>